<name>A0AAX6EFJ3_IRIPA</name>
<feature type="compositionally biased region" description="Polar residues" evidence="1">
    <location>
        <begin position="38"/>
        <end position="48"/>
    </location>
</feature>
<reference evidence="2" key="2">
    <citation type="submission" date="2023-04" db="EMBL/GenBank/DDBJ databases">
        <authorList>
            <person name="Bruccoleri R.E."/>
            <person name="Oakeley E.J."/>
            <person name="Faust A.-M."/>
            <person name="Dessus-Babus S."/>
            <person name="Altorfer M."/>
            <person name="Burckhardt D."/>
            <person name="Oertli M."/>
            <person name="Naumann U."/>
            <person name="Petersen F."/>
            <person name="Wong J."/>
        </authorList>
    </citation>
    <scope>NUCLEOTIDE SEQUENCE</scope>
    <source>
        <strain evidence="2">GSM-AAB239-AS_SAM_17_03QT</strain>
        <tissue evidence="2">Leaf</tissue>
    </source>
</reference>
<reference evidence="2" key="1">
    <citation type="journal article" date="2023" name="GigaByte">
        <title>Genome assembly of the bearded iris, Iris pallida Lam.</title>
        <authorList>
            <person name="Bruccoleri R.E."/>
            <person name="Oakeley E.J."/>
            <person name="Faust A.M.E."/>
            <person name="Altorfer M."/>
            <person name="Dessus-Babus S."/>
            <person name="Burckhardt D."/>
            <person name="Oertli M."/>
            <person name="Naumann U."/>
            <person name="Petersen F."/>
            <person name="Wong J."/>
        </authorList>
    </citation>
    <scope>NUCLEOTIDE SEQUENCE</scope>
    <source>
        <strain evidence="2">GSM-AAB239-AS_SAM_17_03QT</strain>
    </source>
</reference>
<feature type="compositionally biased region" description="Basic and acidic residues" evidence="1">
    <location>
        <begin position="89"/>
        <end position="99"/>
    </location>
</feature>
<accession>A0AAX6EFJ3</accession>
<evidence type="ECO:0000256" key="1">
    <source>
        <dbReference type="SAM" id="MobiDB-lite"/>
    </source>
</evidence>
<comment type="caution">
    <text evidence="2">The sequence shown here is derived from an EMBL/GenBank/DDBJ whole genome shotgun (WGS) entry which is preliminary data.</text>
</comment>
<gene>
    <name evidence="2" type="ORF">M6B38_191725</name>
</gene>
<feature type="region of interest" description="Disordered" evidence="1">
    <location>
        <begin position="1"/>
        <end position="57"/>
    </location>
</feature>
<evidence type="ECO:0000313" key="3">
    <source>
        <dbReference type="Proteomes" id="UP001140949"/>
    </source>
</evidence>
<proteinExistence type="predicted"/>
<dbReference type="Gene3D" id="2.30.29.30">
    <property type="entry name" value="Pleckstrin-homology domain (PH domain)/Phosphotyrosine-binding domain (PTB)"/>
    <property type="match status" value="1"/>
</dbReference>
<organism evidence="2 3">
    <name type="scientific">Iris pallida</name>
    <name type="common">Sweet iris</name>
    <dbReference type="NCBI Taxonomy" id="29817"/>
    <lineage>
        <taxon>Eukaryota</taxon>
        <taxon>Viridiplantae</taxon>
        <taxon>Streptophyta</taxon>
        <taxon>Embryophyta</taxon>
        <taxon>Tracheophyta</taxon>
        <taxon>Spermatophyta</taxon>
        <taxon>Magnoliopsida</taxon>
        <taxon>Liliopsida</taxon>
        <taxon>Asparagales</taxon>
        <taxon>Iridaceae</taxon>
        <taxon>Iridoideae</taxon>
        <taxon>Irideae</taxon>
        <taxon>Iris</taxon>
    </lineage>
</organism>
<dbReference type="Proteomes" id="UP001140949">
    <property type="component" value="Unassembled WGS sequence"/>
</dbReference>
<dbReference type="AlphaFoldDB" id="A0AAX6EFJ3"/>
<feature type="region of interest" description="Disordered" evidence="1">
    <location>
        <begin position="89"/>
        <end position="151"/>
    </location>
</feature>
<feature type="compositionally biased region" description="Low complexity" evidence="1">
    <location>
        <begin position="1"/>
        <end position="19"/>
    </location>
</feature>
<keyword evidence="3" id="KW-1185">Reference proteome</keyword>
<feature type="compositionally biased region" description="Basic and acidic residues" evidence="1">
    <location>
        <begin position="117"/>
        <end position="151"/>
    </location>
</feature>
<sequence length="151" mass="16125">MAASSFSSTRRPGRSGSSCGRRRPSRSAPITMFFRGSSCRSTPGTTSPACGHAPDFSDGEVKDEMFAIRFGSVENCKNFIESVERIAESLGKNEEKESTEATDAARLLDNLSVSTSKTEEDAPERATVTADEKKSGTETKSEEPSSAADKA</sequence>
<evidence type="ECO:0000313" key="2">
    <source>
        <dbReference type="EMBL" id="KAJ6802852.1"/>
    </source>
</evidence>
<protein>
    <submittedName>
        <fullName evidence="2">Ran-binding protein 1-like protein c-like</fullName>
    </submittedName>
</protein>
<dbReference type="InterPro" id="IPR011993">
    <property type="entry name" value="PH-like_dom_sf"/>
</dbReference>
<dbReference type="EMBL" id="JANAVB010036824">
    <property type="protein sequence ID" value="KAJ6802852.1"/>
    <property type="molecule type" value="Genomic_DNA"/>
</dbReference>